<reference evidence="1" key="1">
    <citation type="submission" date="2015-11" db="EMBL/GenBank/DDBJ databases">
        <title>De novo transcriptome assembly of four potential Pierce s Disease insect vectors from Arizona vineyards.</title>
        <authorList>
            <person name="Tassone E.E."/>
        </authorList>
    </citation>
    <scope>NUCLEOTIDE SEQUENCE</scope>
</reference>
<accession>A0A1B6HJ85</accession>
<protein>
    <submittedName>
        <fullName evidence="1">Uncharacterized protein</fullName>
    </submittedName>
</protein>
<organism evidence="1">
    <name type="scientific">Homalodisca liturata</name>
    <dbReference type="NCBI Taxonomy" id="320908"/>
    <lineage>
        <taxon>Eukaryota</taxon>
        <taxon>Metazoa</taxon>
        <taxon>Ecdysozoa</taxon>
        <taxon>Arthropoda</taxon>
        <taxon>Hexapoda</taxon>
        <taxon>Insecta</taxon>
        <taxon>Pterygota</taxon>
        <taxon>Neoptera</taxon>
        <taxon>Paraneoptera</taxon>
        <taxon>Hemiptera</taxon>
        <taxon>Auchenorrhyncha</taxon>
        <taxon>Membracoidea</taxon>
        <taxon>Cicadellidae</taxon>
        <taxon>Cicadellinae</taxon>
        <taxon>Proconiini</taxon>
        <taxon>Homalodisca</taxon>
    </lineage>
</organism>
<dbReference type="PRINTS" id="PR01345">
    <property type="entry name" value="CERVTRCPTASE"/>
</dbReference>
<sequence length="114" mass="13214">LYHYNLNNQPLARCSKINDLGVILASDLGSHEHINHISKKANAALYFVIRTSRDIFSVRALNILYGHLVRPILEYSSTVWNPYLVGHIDRLENIQNRFIRLIGLRLGFEYRNVP</sequence>
<feature type="non-terminal residue" evidence="1">
    <location>
        <position position="114"/>
    </location>
</feature>
<proteinExistence type="predicted"/>
<name>A0A1B6HJ85_9HEMI</name>
<evidence type="ECO:0000313" key="1">
    <source>
        <dbReference type="EMBL" id="JAS74747.1"/>
    </source>
</evidence>
<dbReference type="AlphaFoldDB" id="A0A1B6HJ85"/>
<dbReference type="EMBL" id="GECU01032959">
    <property type="protein sequence ID" value="JAS74747.1"/>
    <property type="molecule type" value="Transcribed_RNA"/>
</dbReference>
<feature type="non-terminal residue" evidence="1">
    <location>
        <position position="1"/>
    </location>
</feature>
<gene>
    <name evidence="1" type="ORF">g.57419</name>
</gene>